<dbReference type="InterPro" id="IPR044799">
    <property type="entry name" value="SOG1-like"/>
</dbReference>
<dbReference type="GO" id="GO:0003700">
    <property type="term" value="F:DNA-binding transcription factor activity"/>
    <property type="evidence" value="ECO:0007669"/>
    <property type="project" value="InterPro"/>
</dbReference>
<keyword evidence="3" id="KW-0804">Transcription</keyword>
<dbReference type="AlphaFoldDB" id="A0AAD7PFU5"/>
<evidence type="ECO:0000313" key="8">
    <source>
        <dbReference type="Proteomes" id="UP001163823"/>
    </source>
</evidence>
<protein>
    <submittedName>
        <fullName evidence="7">NAC domain-containing protein</fullName>
    </submittedName>
</protein>
<dbReference type="Pfam" id="PF02365">
    <property type="entry name" value="NAM"/>
    <property type="match status" value="1"/>
</dbReference>
<dbReference type="KEGG" id="qsa:O6P43_025671"/>
<dbReference type="InterPro" id="IPR003441">
    <property type="entry name" value="NAC-dom"/>
</dbReference>
<dbReference type="FunFam" id="2.170.150.80:FF:000009">
    <property type="entry name" value="NAC domain-containing protein 8"/>
    <property type="match status" value="1"/>
</dbReference>
<proteinExistence type="predicted"/>
<dbReference type="EMBL" id="JARAOO010000010">
    <property type="protein sequence ID" value="KAJ7954056.1"/>
    <property type="molecule type" value="Genomic_DNA"/>
</dbReference>
<evidence type="ECO:0000256" key="1">
    <source>
        <dbReference type="ARBA" id="ARBA00023015"/>
    </source>
</evidence>
<reference evidence="7" key="1">
    <citation type="journal article" date="2023" name="Science">
        <title>Elucidation of the pathway for biosynthesis of saponin adjuvants from the soapbark tree.</title>
        <authorList>
            <person name="Reed J."/>
            <person name="Orme A."/>
            <person name="El-Demerdash A."/>
            <person name="Owen C."/>
            <person name="Martin L.B.B."/>
            <person name="Misra R.C."/>
            <person name="Kikuchi S."/>
            <person name="Rejzek M."/>
            <person name="Martin A.C."/>
            <person name="Harkess A."/>
            <person name="Leebens-Mack J."/>
            <person name="Louveau T."/>
            <person name="Stephenson M.J."/>
            <person name="Osbourn A."/>
        </authorList>
    </citation>
    <scope>NUCLEOTIDE SEQUENCE</scope>
    <source>
        <strain evidence="7">S10</strain>
    </source>
</reference>
<feature type="compositionally biased region" description="Polar residues" evidence="5">
    <location>
        <begin position="230"/>
        <end position="241"/>
    </location>
</feature>
<evidence type="ECO:0000256" key="2">
    <source>
        <dbReference type="ARBA" id="ARBA00023125"/>
    </source>
</evidence>
<keyword evidence="4" id="KW-0539">Nucleus</keyword>
<feature type="compositionally biased region" description="Polar residues" evidence="5">
    <location>
        <begin position="251"/>
        <end position="260"/>
    </location>
</feature>
<dbReference type="PROSITE" id="PS51005">
    <property type="entry name" value="NAC"/>
    <property type="match status" value="1"/>
</dbReference>
<keyword evidence="8" id="KW-1185">Reference proteome</keyword>
<dbReference type="GO" id="GO:0005634">
    <property type="term" value="C:nucleus"/>
    <property type="evidence" value="ECO:0007669"/>
    <property type="project" value="TreeGrafter"/>
</dbReference>
<dbReference type="PANTHER" id="PTHR31079">
    <property type="entry name" value="NAC DOMAIN-CONTAINING PROTEIN 73"/>
    <property type="match status" value="1"/>
</dbReference>
<gene>
    <name evidence="7" type="ORF">O6P43_025671</name>
</gene>
<evidence type="ECO:0000256" key="5">
    <source>
        <dbReference type="SAM" id="MobiDB-lite"/>
    </source>
</evidence>
<organism evidence="7 8">
    <name type="scientific">Quillaja saponaria</name>
    <name type="common">Soap bark tree</name>
    <dbReference type="NCBI Taxonomy" id="32244"/>
    <lineage>
        <taxon>Eukaryota</taxon>
        <taxon>Viridiplantae</taxon>
        <taxon>Streptophyta</taxon>
        <taxon>Embryophyta</taxon>
        <taxon>Tracheophyta</taxon>
        <taxon>Spermatophyta</taxon>
        <taxon>Magnoliopsida</taxon>
        <taxon>eudicotyledons</taxon>
        <taxon>Gunneridae</taxon>
        <taxon>Pentapetalae</taxon>
        <taxon>rosids</taxon>
        <taxon>fabids</taxon>
        <taxon>Fabales</taxon>
        <taxon>Quillajaceae</taxon>
        <taxon>Quillaja</taxon>
    </lineage>
</organism>
<dbReference type="SUPFAM" id="SSF101941">
    <property type="entry name" value="NAC domain"/>
    <property type="match status" value="1"/>
</dbReference>
<keyword evidence="2" id="KW-0238">DNA-binding</keyword>
<feature type="region of interest" description="Disordered" evidence="5">
    <location>
        <begin position="225"/>
        <end position="260"/>
    </location>
</feature>
<keyword evidence="1" id="KW-0805">Transcription regulation</keyword>
<comment type="caution">
    <text evidence="7">The sequence shown here is derived from an EMBL/GenBank/DDBJ whole genome shotgun (WGS) entry which is preliminary data.</text>
</comment>
<dbReference type="GO" id="GO:0000976">
    <property type="term" value="F:transcription cis-regulatory region binding"/>
    <property type="evidence" value="ECO:0007669"/>
    <property type="project" value="TreeGrafter"/>
</dbReference>
<dbReference type="Proteomes" id="UP001163823">
    <property type="component" value="Chromosome 10"/>
</dbReference>
<feature type="domain" description="NAC" evidence="6">
    <location>
        <begin position="62"/>
        <end position="220"/>
    </location>
</feature>
<dbReference type="PANTHER" id="PTHR31079:SF9">
    <property type="entry name" value="SUPPRESSOR OF GAMMA RESPONSE 1"/>
    <property type="match status" value="1"/>
</dbReference>
<accession>A0AAD7PFU5</accession>
<dbReference type="InterPro" id="IPR036093">
    <property type="entry name" value="NAC_dom_sf"/>
</dbReference>
<name>A0AAD7PFU5_QUISA</name>
<evidence type="ECO:0000313" key="7">
    <source>
        <dbReference type="EMBL" id="KAJ7954056.1"/>
    </source>
</evidence>
<evidence type="ECO:0000256" key="3">
    <source>
        <dbReference type="ARBA" id="ARBA00023163"/>
    </source>
</evidence>
<sequence>MCSFSFGSTWLVDKSRIATKIKCASGACDPEKIKWKSNPTRACPKCQHVIDNSDVVQEWPGLPKGVKFDPSDEELMWHLLAKAGLHNLRPHPFVDEFIYTLEEGDGICYTHPQNLPGVKQDGSASHFFHRPIKAYNTGNRKRRKILGEDFGDVRWHKTGRTKPVMLDGVQTGYKKIMVLYMSTVRGGKAEKTNWVMHQYHLGIEEDEKDGQYVISKVSYQQQQVKVGEQNDLNIPENTESTIPKVDPVTPKSVTTEPPRT</sequence>
<evidence type="ECO:0000256" key="4">
    <source>
        <dbReference type="ARBA" id="ARBA00023242"/>
    </source>
</evidence>
<evidence type="ECO:0000259" key="6">
    <source>
        <dbReference type="PROSITE" id="PS51005"/>
    </source>
</evidence>
<dbReference type="Gene3D" id="2.170.150.80">
    <property type="entry name" value="NAC domain"/>
    <property type="match status" value="1"/>
</dbReference>
<dbReference type="EMBL" id="JARAOO010000010">
    <property type="protein sequence ID" value="KAJ7954055.1"/>
    <property type="molecule type" value="Genomic_DNA"/>
</dbReference>